<comment type="subcellular location">
    <subcellularLocation>
        <location evidence="1">Cell membrane</location>
        <topology evidence="1">Multi-pass membrane protein</topology>
    </subcellularLocation>
</comment>
<comment type="similarity">
    <text evidence="2">Belongs to the MreD family.</text>
</comment>
<dbReference type="KEGG" id="aue:C5O00_07790"/>
<evidence type="ECO:0000256" key="4">
    <source>
        <dbReference type="ARBA" id="ARBA00022692"/>
    </source>
</evidence>
<evidence type="ECO:0000256" key="6">
    <source>
        <dbReference type="ARBA" id="ARBA00022989"/>
    </source>
</evidence>
<dbReference type="NCBIfam" id="TIGR03426">
    <property type="entry name" value="shape_MreD"/>
    <property type="match status" value="1"/>
</dbReference>
<organism evidence="9 10">
    <name type="scientific">Pukyongia salina</name>
    <dbReference type="NCBI Taxonomy" id="2094025"/>
    <lineage>
        <taxon>Bacteria</taxon>
        <taxon>Pseudomonadati</taxon>
        <taxon>Bacteroidota</taxon>
        <taxon>Flavobacteriia</taxon>
        <taxon>Flavobacteriales</taxon>
        <taxon>Flavobacteriaceae</taxon>
        <taxon>Pukyongia</taxon>
    </lineage>
</organism>
<feature type="transmembrane region" description="Helical" evidence="8">
    <location>
        <begin position="6"/>
        <end position="24"/>
    </location>
</feature>
<dbReference type="GO" id="GO:0008360">
    <property type="term" value="P:regulation of cell shape"/>
    <property type="evidence" value="ECO:0007669"/>
    <property type="project" value="UniProtKB-KW"/>
</dbReference>
<dbReference type="EMBL" id="CP027062">
    <property type="protein sequence ID" value="AVI51081.1"/>
    <property type="molecule type" value="Genomic_DNA"/>
</dbReference>
<feature type="transmembrane region" description="Helical" evidence="8">
    <location>
        <begin position="73"/>
        <end position="94"/>
    </location>
</feature>
<sequence>MLNNEYLVNTIRFIVLLLVQVILLNNINLFGYINPYLYVLFIIVFPFTGNKSLLIFLAFLMGLMVDIFGDSGGVHAAASTFIAYARPAFLKVSFGVSYEYNMVKISKAAMGERITYIALMVFTHHLLLFSLEIFNFRHILLILKSTLFSGIFSVVLILCAVLLFSRKN</sequence>
<dbReference type="InterPro" id="IPR007227">
    <property type="entry name" value="Cell_shape_determining_MreD"/>
</dbReference>
<feature type="transmembrane region" description="Helical" evidence="8">
    <location>
        <begin position="140"/>
        <end position="164"/>
    </location>
</feature>
<reference evidence="9 10" key="1">
    <citation type="submission" date="2018-02" db="EMBL/GenBank/DDBJ databases">
        <title>Genomic analysis of the strain RR4-38 isolated from a seawater recirculating aquaculture system.</title>
        <authorList>
            <person name="Kim Y.-S."/>
            <person name="Jang Y.H."/>
            <person name="Kim K.-H."/>
        </authorList>
    </citation>
    <scope>NUCLEOTIDE SEQUENCE [LARGE SCALE GENOMIC DNA]</scope>
    <source>
        <strain evidence="9 10">RR4-38</strain>
    </source>
</reference>
<keyword evidence="10" id="KW-1185">Reference proteome</keyword>
<evidence type="ECO:0000256" key="5">
    <source>
        <dbReference type="ARBA" id="ARBA00022960"/>
    </source>
</evidence>
<protein>
    <submittedName>
        <fullName evidence="9">Rod shape-determining protein MreD</fullName>
    </submittedName>
</protein>
<keyword evidence="3" id="KW-1003">Cell membrane</keyword>
<dbReference type="OrthoDB" id="1132160at2"/>
<evidence type="ECO:0000313" key="9">
    <source>
        <dbReference type="EMBL" id="AVI51081.1"/>
    </source>
</evidence>
<evidence type="ECO:0000256" key="1">
    <source>
        <dbReference type="ARBA" id="ARBA00004651"/>
    </source>
</evidence>
<keyword evidence="7 8" id="KW-0472">Membrane</keyword>
<dbReference type="AlphaFoldDB" id="A0A2S0HWL5"/>
<evidence type="ECO:0000256" key="2">
    <source>
        <dbReference type="ARBA" id="ARBA00007776"/>
    </source>
</evidence>
<evidence type="ECO:0000256" key="7">
    <source>
        <dbReference type="ARBA" id="ARBA00023136"/>
    </source>
</evidence>
<gene>
    <name evidence="9" type="primary">mreD</name>
    <name evidence="9" type="ORF">C5O00_07790</name>
</gene>
<dbReference type="GO" id="GO:0005886">
    <property type="term" value="C:plasma membrane"/>
    <property type="evidence" value="ECO:0007669"/>
    <property type="project" value="UniProtKB-SubCell"/>
</dbReference>
<evidence type="ECO:0000313" key="10">
    <source>
        <dbReference type="Proteomes" id="UP000238442"/>
    </source>
</evidence>
<proteinExistence type="inferred from homology"/>
<evidence type="ECO:0000256" key="8">
    <source>
        <dbReference type="SAM" id="Phobius"/>
    </source>
</evidence>
<accession>A0A2S0HWL5</accession>
<feature type="transmembrane region" description="Helical" evidence="8">
    <location>
        <begin position="114"/>
        <end position="134"/>
    </location>
</feature>
<keyword evidence="5" id="KW-0133">Cell shape</keyword>
<feature type="transmembrane region" description="Helical" evidence="8">
    <location>
        <begin position="36"/>
        <end position="61"/>
    </location>
</feature>
<keyword evidence="6 8" id="KW-1133">Transmembrane helix</keyword>
<dbReference type="RefSeq" id="WP_105216322.1">
    <property type="nucleotide sequence ID" value="NZ_CP027062.1"/>
</dbReference>
<name>A0A2S0HWL5_9FLAO</name>
<dbReference type="Proteomes" id="UP000238442">
    <property type="component" value="Chromosome"/>
</dbReference>
<evidence type="ECO:0000256" key="3">
    <source>
        <dbReference type="ARBA" id="ARBA00022475"/>
    </source>
</evidence>
<keyword evidence="4 8" id="KW-0812">Transmembrane</keyword>